<sequence length="65" mass="7554">MVLINRGDTVEIPKPRHSWRGLFILFYQLSHLLISARKPQVINYAELADQIQMSDGHPLPDTQQR</sequence>
<organism evidence="1 2">
    <name type="scientific">Photorhabdus asymbiotica</name>
    <dbReference type="NCBI Taxonomy" id="291112"/>
    <lineage>
        <taxon>Bacteria</taxon>
        <taxon>Pseudomonadati</taxon>
        <taxon>Pseudomonadota</taxon>
        <taxon>Gammaproteobacteria</taxon>
        <taxon>Enterobacterales</taxon>
        <taxon>Morganellaceae</taxon>
        <taxon>Photorhabdus</taxon>
    </lineage>
</organism>
<keyword evidence="2" id="KW-1185">Reference proteome</keyword>
<dbReference type="Proteomes" id="UP000280955">
    <property type="component" value="Unassembled WGS sequence"/>
</dbReference>
<accession>A0ABX9SNI3</accession>
<evidence type="ECO:0000313" key="1">
    <source>
        <dbReference type="EMBL" id="RKS59581.1"/>
    </source>
</evidence>
<dbReference type="EMBL" id="RBLJ01000002">
    <property type="protein sequence ID" value="RKS59581.1"/>
    <property type="molecule type" value="Genomic_DNA"/>
</dbReference>
<comment type="caution">
    <text evidence="1">The sequence shown here is derived from an EMBL/GenBank/DDBJ whole genome shotgun (WGS) entry which is preliminary data.</text>
</comment>
<protein>
    <submittedName>
        <fullName evidence="1">Uncharacterized protein</fullName>
    </submittedName>
</protein>
<name>A0ABX9SNI3_9GAMM</name>
<proteinExistence type="predicted"/>
<evidence type="ECO:0000313" key="2">
    <source>
        <dbReference type="Proteomes" id="UP000280955"/>
    </source>
</evidence>
<reference evidence="1 2" key="1">
    <citation type="submission" date="2018-10" db="EMBL/GenBank/DDBJ databases">
        <title>Genomic Encyclopedia of Archaeal and Bacterial Type Strains, Phase II (KMG-II): from individual species to whole genera.</title>
        <authorList>
            <person name="Goeker M."/>
        </authorList>
    </citation>
    <scope>NUCLEOTIDE SEQUENCE [LARGE SCALE GENOMIC DNA]</scope>
    <source>
        <strain evidence="1 2">DSM 15149</strain>
    </source>
</reference>
<gene>
    <name evidence="1" type="ORF">BDD30_1658</name>
</gene>